<gene>
    <name evidence="4" type="ORF">GCM10010991_25130</name>
</gene>
<comment type="similarity">
    <text evidence="1">Belongs to the aldehyde dehydrogenase family.</text>
</comment>
<evidence type="ECO:0000259" key="3">
    <source>
        <dbReference type="Pfam" id="PF00171"/>
    </source>
</evidence>
<reference evidence="4 5" key="1">
    <citation type="journal article" date="2014" name="Int. J. Syst. Evol. Microbiol.">
        <title>Complete genome sequence of Corynebacterium casei LMG S-19264T (=DSM 44701T), isolated from a smear-ripened cheese.</title>
        <authorList>
            <consortium name="US DOE Joint Genome Institute (JGI-PGF)"/>
            <person name="Walter F."/>
            <person name="Albersmeier A."/>
            <person name="Kalinowski J."/>
            <person name="Ruckert C."/>
        </authorList>
    </citation>
    <scope>NUCLEOTIDE SEQUENCE [LARGE SCALE GENOMIC DNA]</scope>
    <source>
        <strain evidence="4 5">CGMCC 1.7029</strain>
    </source>
</reference>
<dbReference type="Pfam" id="PF00171">
    <property type="entry name" value="Aldedh"/>
    <property type="match status" value="1"/>
</dbReference>
<dbReference type="InterPro" id="IPR016162">
    <property type="entry name" value="Ald_DH_N"/>
</dbReference>
<dbReference type="GO" id="GO:0016620">
    <property type="term" value="F:oxidoreductase activity, acting on the aldehyde or oxo group of donors, NAD or NADP as acceptor"/>
    <property type="evidence" value="ECO:0007669"/>
    <property type="project" value="InterPro"/>
</dbReference>
<dbReference type="InterPro" id="IPR016163">
    <property type="entry name" value="Ald_DH_C"/>
</dbReference>
<dbReference type="FunFam" id="3.40.309.10:FF:000012">
    <property type="entry name" value="Betaine aldehyde dehydrogenase"/>
    <property type="match status" value="1"/>
</dbReference>
<evidence type="ECO:0000256" key="2">
    <source>
        <dbReference type="ARBA" id="ARBA00023002"/>
    </source>
</evidence>
<dbReference type="CDD" id="cd07114">
    <property type="entry name" value="ALDH_DhaS"/>
    <property type="match status" value="1"/>
</dbReference>
<feature type="domain" description="Aldehyde dehydrogenase" evidence="3">
    <location>
        <begin position="30"/>
        <end position="489"/>
    </location>
</feature>
<proteinExistence type="inferred from homology"/>
<keyword evidence="5" id="KW-1185">Reference proteome</keyword>
<organism evidence="4 5">
    <name type="scientific">Gemmobacter aquaticus</name>
    <dbReference type="NCBI Taxonomy" id="490185"/>
    <lineage>
        <taxon>Bacteria</taxon>
        <taxon>Pseudomonadati</taxon>
        <taxon>Pseudomonadota</taxon>
        <taxon>Alphaproteobacteria</taxon>
        <taxon>Rhodobacterales</taxon>
        <taxon>Paracoccaceae</taxon>
        <taxon>Gemmobacter</taxon>
    </lineage>
</organism>
<protein>
    <submittedName>
        <fullName evidence="4">Aldehyde dehydrogenase</fullName>
    </submittedName>
</protein>
<accession>A0A917YKC4</accession>
<dbReference type="AlphaFoldDB" id="A0A917YKC4"/>
<dbReference type="InterPro" id="IPR015590">
    <property type="entry name" value="Aldehyde_DH_dom"/>
</dbReference>
<sequence>MSAFTNLVAESATPRSFGLFIDGALQSTAGRRMMPVIAPATGEVIAEVVEADAADVDLAIRAARRAFESDEWGGMALRARCRLVNRLADVMEAHLEELFALETLNNGRPIRETRAQIARVPDLFRYNAGLAMARRDSVIPVEGDYHAFTNRLPVGVVANVTPFNHPLLIACRNIAPTLASGCTTVVKPSELTPLTTLRLAELFAEAGLPAGVLNVVTGYGAVAGKALSEHPGINKLVLTGGTESGRAAGSAAARNFASQTLELGGKTPVAVFADCDVDRAVSYAAFGAFVGAGQTCVCAARHLVQRPVYDEFVAKLAARAEAIRVGDPFEMTTQMGPVISARQRERVLGFVETGLAEGARLVAGGRVPEELGNSGGFFVRPTVFADVTPEMTIAREEVFGPFTVVIPFDTEEDALRIANDSPYGLAAAVHTGDVARAHRFARNVQAGIVWINDHHRVDAASPWGGVKLSGIGREFGEEAFNAYFTAKAVMVNTSGAPFDWYDPYALDARLN</sequence>
<dbReference type="InterPro" id="IPR016161">
    <property type="entry name" value="Ald_DH/histidinol_DH"/>
</dbReference>
<evidence type="ECO:0000313" key="5">
    <source>
        <dbReference type="Proteomes" id="UP000598196"/>
    </source>
</evidence>
<dbReference type="Proteomes" id="UP000598196">
    <property type="component" value="Unassembled WGS sequence"/>
</dbReference>
<dbReference type="EMBL" id="BMLP01000005">
    <property type="protein sequence ID" value="GGO34405.1"/>
    <property type="molecule type" value="Genomic_DNA"/>
</dbReference>
<dbReference type="Gene3D" id="3.40.605.10">
    <property type="entry name" value="Aldehyde Dehydrogenase, Chain A, domain 1"/>
    <property type="match status" value="1"/>
</dbReference>
<comment type="caution">
    <text evidence="4">The sequence shown here is derived from an EMBL/GenBank/DDBJ whole genome shotgun (WGS) entry which is preliminary data.</text>
</comment>
<evidence type="ECO:0000256" key="1">
    <source>
        <dbReference type="ARBA" id="ARBA00009986"/>
    </source>
</evidence>
<evidence type="ECO:0000313" key="4">
    <source>
        <dbReference type="EMBL" id="GGO34405.1"/>
    </source>
</evidence>
<name>A0A917YKC4_9RHOB</name>
<keyword evidence="2" id="KW-0560">Oxidoreductase</keyword>
<dbReference type="SUPFAM" id="SSF53720">
    <property type="entry name" value="ALDH-like"/>
    <property type="match status" value="1"/>
</dbReference>
<dbReference type="RefSeq" id="WP_146287618.1">
    <property type="nucleotide sequence ID" value="NZ_BMLP01000005.1"/>
</dbReference>
<dbReference type="OrthoDB" id="9812625at2"/>
<dbReference type="Gene3D" id="3.40.309.10">
    <property type="entry name" value="Aldehyde Dehydrogenase, Chain A, domain 2"/>
    <property type="match status" value="1"/>
</dbReference>
<dbReference type="FunFam" id="3.40.605.10:FF:000007">
    <property type="entry name" value="NAD/NADP-dependent betaine aldehyde dehydrogenase"/>
    <property type="match status" value="1"/>
</dbReference>
<dbReference type="PANTHER" id="PTHR11699">
    <property type="entry name" value="ALDEHYDE DEHYDROGENASE-RELATED"/>
    <property type="match status" value="1"/>
</dbReference>